<dbReference type="NCBIfam" id="TIGR00254">
    <property type="entry name" value="GGDEF"/>
    <property type="match status" value="1"/>
</dbReference>
<evidence type="ECO:0000259" key="3">
    <source>
        <dbReference type="PROSITE" id="PS50887"/>
    </source>
</evidence>
<evidence type="ECO:0000313" key="4">
    <source>
        <dbReference type="EMBL" id="MDE5413300.1"/>
    </source>
</evidence>
<dbReference type="InterPro" id="IPR013655">
    <property type="entry name" value="PAS_fold_3"/>
</dbReference>
<feature type="domain" description="PAS" evidence="1">
    <location>
        <begin position="146"/>
        <end position="216"/>
    </location>
</feature>
<sequence>MGNQIIANLSKGEDLFQLIAEYSSDMITVHDSAGRYLYVSPAGEKILQYSSEELVGEDSYQLIHPDDHEQSRKNHETLLNTGYVVSTYRIRRKDGEYIWFESSIQSLYGRAFGEKDNSEAADEPKLIVISRNITERKLVEKKLQEIEELFQIITEYSRDMITIHNAAGEYLFVSAAVKEILQYEDQELIGKCGYALIHQEDHKIVRQNHELMLMNGAGVSTYRIQRKDGKYVWFESTVRFLPGRDPADPQLIVMSRDITQRKIEEQKLQAVNEKLQHLSTKDGLTGIGNRRYFDERLIKEWKRAIRYSSDISLLMIDIDYFKPYNDTYGHQMGDESLKQVASAVQKTLKRPIDVVCRYGGEEFSVILPDTDETGAKHVAETIRQTIEKLKIPHAGSLINSFLTISIGTASVIPTKASDPATIIKAADEALYQAKQGGRNQVRSFKRKK</sequence>
<accession>A0ABT5VCY9</accession>
<comment type="caution">
    <text evidence="4">The sequence shown here is derived from an EMBL/GenBank/DDBJ whole genome shotgun (WGS) entry which is preliminary data.</text>
</comment>
<dbReference type="Pfam" id="PF00990">
    <property type="entry name" value="GGDEF"/>
    <property type="match status" value="1"/>
</dbReference>
<dbReference type="InterPro" id="IPR035965">
    <property type="entry name" value="PAS-like_dom_sf"/>
</dbReference>
<dbReference type="SMART" id="SM00091">
    <property type="entry name" value="PAS"/>
    <property type="match status" value="2"/>
</dbReference>
<dbReference type="Gene3D" id="3.30.450.20">
    <property type="entry name" value="PAS domain"/>
    <property type="match status" value="2"/>
</dbReference>
<dbReference type="InterPro" id="IPR000160">
    <property type="entry name" value="GGDEF_dom"/>
</dbReference>
<dbReference type="PANTHER" id="PTHR45138">
    <property type="entry name" value="REGULATORY COMPONENTS OF SENSORY TRANSDUCTION SYSTEM"/>
    <property type="match status" value="1"/>
</dbReference>
<dbReference type="InterPro" id="IPR029787">
    <property type="entry name" value="Nucleotide_cyclase"/>
</dbReference>
<dbReference type="SUPFAM" id="SSF55073">
    <property type="entry name" value="Nucleotide cyclase"/>
    <property type="match status" value="1"/>
</dbReference>
<dbReference type="PROSITE" id="PS50112">
    <property type="entry name" value="PAS"/>
    <property type="match status" value="2"/>
</dbReference>
<dbReference type="InterPro" id="IPR043128">
    <property type="entry name" value="Rev_trsase/Diguanyl_cyclase"/>
</dbReference>
<name>A0ABT5VCY9_9BACI</name>
<dbReference type="EC" id="2.7.7.65" evidence="4"/>
<keyword evidence="4" id="KW-0808">Transferase</keyword>
<dbReference type="InterPro" id="IPR050469">
    <property type="entry name" value="Diguanylate_Cyclase"/>
</dbReference>
<dbReference type="PROSITE" id="PS50113">
    <property type="entry name" value="PAC"/>
    <property type="match status" value="2"/>
</dbReference>
<dbReference type="InterPro" id="IPR000700">
    <property type="entry name" value="PAS-assoc_C"/>
</dbReference>
<keyword evidence="5" id="KW-1185">Reference proteome</keyword>
<feature type="domain" description="PAC" evidence="2">
    <location>
        <begin position="84"/>
        <end position="145"/>
    </location>
</feature>
<gene>
    <name evidence="4" type="ORF">N7Z68_07865</name>
</gene>
<dbReference type="RefSeq" id="WP_275117919.1">
    <property type="nucleotide sequence ID" value="NZ_JAOTPO010000004.1"/>
</dbReference>
<dbReference type="EMBL" id="JAOTPO010000004">
    <property type="protein sequence ID" value="MDE5413300.1"/>
    <property type="molecule type" value="Genomic_DNA"/>
</dbReference>
<dbReference type="Pfam" id="PF08447">
    <property type="entry name" value="PAS_3"/>
    <property type="match status" value="2"/>
</dbReference>
<dbReference type="SMART" id="SM00086">
    <property type="entry name" value="PAC"/>
    <property type="match status" value="2"/>
</dbReference>
<dbReference type="CDD" id="cd01949">
    <property type="entry name" value="GGDEF"/>
    <property type="match status" value="1"/>
</dbReference>
<dbReference type="PROSITE" id="PS50887">
    <property type="entry name" value="GGDEF"/>
    <property type="match status" value="1"/>
</dbReference>
<organism evidence="4 5">
    <name type="scientific">Alkalihalobacterium chitinilyticum</name>
    <dbReference type="NCBI Taxonomy" id="2980103"/>
    <lineage>
        <taxon>Bacteria</taxon>
        <taxon>Bacillati</taxon>
        <taxon>Bacillota</taxon>
        <taxon>Bacilli</taxon>
        <taxon>Bacillales</taxon>
        <taxon>Bacillaceae</taxon>
        <taxon>Alkalihalobacterium</taxon>
    </lineage>
</organism>
<dbReference type="InterPro" id="IPR001610">
    <property type="entry name" value="PAC"/>
</dbReference>
<dbReference type="GO" id="GO:0052621">
    <property type="term" value="F:diguanylate cyclase activity"/>
    <property type="evidence" value="ECO:0007669"/>
    <property type="project" value="UniProtKB-EC"/>
</dbReference>
<feature type="domain" description="PAC" evidence="2">
    <location>
        <begin position="218"/>
        <end position="270"/>
    </location>
</feature>
<dbReference type="SMART" id="SM00267">
    <property type="entry name" value="GGDEF"/>
    <property type="match status" value="1"/>
</dbReference>
<feature type="domain" description="GGDEF" evidence="3">
    <location>
        <begin position="309"/>
        <end position="446"/>
    </location>
</feature>
<dbReference type="Proteomes" id="UP001148125">
    <property type="component" value="Unassembled WGS sequence"/>
</dbReference>
<dbReference type="PANTHER" id="PTHR45138:SF9">
    <property type="entry name" value="DIGUANYLATE CYCLASE DGCM-RELATED"/>
    <property type="match status" value="1"/>
</dbReference>
<evidence type="ECO:0000259" key="1">
    <source>
        <dbReference type="PROSITE" id="PS50112"/>
    </source>
</evidence>
<reference evidence="4" key="1">
    <citation type="submission" date="2024-05" db="EMBL/GenBank/DDBJ databases">
        <title>Alkalihalobacillus sp. strain MEB203 novel alkaliphilic bacterium from Lonar Lake, India.</title>
        <authorList>
            <person name="Joshi A."/>
            <person name="Thite S."/>
            <person name="Mengade P."/>
        </authorList>
    </citation>
    <scope>NUCLEOTIDE SEQUENCE</scope>
    <source>
        <strain evidence="4">MEB 203</strain>
    </source>
</reference>
<proteinExistence type="predicted"/>
<dbReference type="Gene3D" id="3.30.70.270">
    <property type="match status" value="1"/>
</dbReference>
<dbReference type="SUPFAM" id="SSF55785">
    <property type="entry name" value="PYP-like sensor domain (PAS domain)"/>
    <property type="match status" value="2"/>
</dbReference>
<protein>
    <submittedName>
        <fullName evidence="4">Diguanylate cyclase</fullName>
        <ecNumber evidence="4">2.7.7.65</ecNumber>
    </submittedName>
</protein>
<feature type="domain" description="PAS" evidence="1">
    <location>
        <begin position="12"/>
        <end position="82"/>
    </location>
</feature>
<dbReference type="InterPro" id="IPR000014">
    <property type="entry name" value="PAS"/>
</dbReference>
<keyword evidence="4" id="KW-0548">Nucleotidyltransferase</keyword>
<evidence type="ECO:0000259" key="2">
    <source>
        <dbReference type="PROSITE" id="PS50113"/>
    </source>
</evidence>
<dbReference type="NCBIfam" id="TIGR00229">
    <property type="entry name" value="sensory_box"/>
    <property type="match status" value="2"/>
</dbReference>
<dbReference type="CDD" id="cd00130">
    <property type="entry name" value="PAS"/>
    <property type="match status" value="2"/>
</dbReference>
<evidence type="ECO:0000313" key="5">
    <source>
        <dbReference type="Proteomes" id="UP001148125"/>
    </source>
</evidence>